<dbReference type="Pfam" id="PF07687">
    <property type="entry name" value="M20_dimer"/>
    <property type="match status" value="1"/>
</dbReference>
<evidence type="ECO:0000313" key="13">
    <source>
        <dbReference type="Proteomes" id="UP001223586"/>
    </source>
</evidence>
<dbReference type="InterPro" id="IPR002933">
    <property type="entry name" value="Peptidase_M20"/>
</dbReference>
<dbReference type="CDD" id="cd08659">
    <property type="entry name" value="M20_ArgE_DapE-like"/>
    <property type="match status" value="1"/>
</dbReference>
<dbReference type="NCBIfam" id="NF006365">
    <property type="entry name" value="PRK08588.1"/>
    <property type="match status" value="1"/>
</dbReference>
<organism evidence="12 13">
    <name type="scientific">Bacillus chungangensis</name>
    <dbReference type="NCBI Taxonomy" id="587633"/>
    <lineage>
        <taxon>Bacteria</taxon>
        <taxon>Bacillati</taxon>
        <taxon>Bacillota</taxon>
        <taxon>Bacilli</taxon>
        <taxon>Bacillales</taxon>
        <taxon>Bacillaceae</taxon>
        <taxon>Bacillus</taxon>
    </lineage>
</organism>
<protein>
    <submittedName>
        <fullName evidence="12">Succinyl-diaminopimelate desuccinylase</fullName>
        <ecNumber evidence="12">3.5.1.18</ecNumber>
    </submittedName>
</protein>
<evidence type="ECO:0000256" key="7">
    <source>
        <dbReference type="ARBA" id="ARBA00022833"/>
    </source>
</evidence>
<keyword evidence="6 12" id="KW-0378">Hydrolase</keyword>
<evidence type="ECO:0000256" key="6">
    <source>
        <dbReference type="ARBA" id="ARBA00022801"/>
    </source>
</evidence>
<reference evidence="12 13" key="1">
    <citation type="submission" date="2023-07" db="EMBL/GenBank/DDBJ databases">
        <title>Genomic Encyclopedia of Type Strains, Phase IV (KMG-IV): sequencing the most valuable type-strain genomes for metagenomic binning, comparative biology and taxonomic classification.</title>
        <authorList>
            <person name="Goeker M."/>
        </authorList>
    </citation>
    <scope>NUCLEOTIDE SEQUENCE [LARGE SCALE GENOMIC DNA]</scope>
    <source>
        <strain evidence="12 13">DSM 23837</strain>
    </source>
</reference>
<comment type="similarity">
    <text evidence="3">Belongs to the peptidase M20A family.</text>
</comment>
<sequence>MDRQFDTEAAIHFLQKLIKINSINPPGNELDVAKLLQKELAHTDLTVKIDEFETGRANILIANTSTKSATMRQPRKRLVLSGHLDTVPLGKETWKIDPFQGKIEGNRIYGRGSTDMKSGLAAMIFALRLVSERKVSLDGDVVLVGTAGEEVDGCGAKRAIQKDWLDNCTAMIVGEPTANEIVTAHKGTLWVSIALFGKTAHGSMPEQGKNTLLAMNEVINELQRSFLFKIDQHALLGKNTINFATIEGGIQTNMVPDDCRMTVDIRTIPGQSHQIIFSNIEKIVKMICEKHQVTSKIDILNNMGAVSTPTNHPFIELAAACKQALSGHSQKVSFQGVNYYTDASVFTTYLPTVPVLLFGPGEPHLAHQPNEWADIEKYIFSIRYYVYLIIGYLKC</sequence>
<dbReference type="EC" id="3.5.1.18" evidence="12"/>
<evidence type="ECO:0000256" key="4">
    <source>
        <dbReference type="ARBA" id="ARBA00022605"/>
    </source>
</evidence>
<keyword evidence="7" id="KW-0862">Zinc</keyword>
<dbReference type="GO" id="GO:0009014">
    <property type="term" value="F:succinyl-diaminopimelate desuccinylase activity"/>
    <property type="evidence" value="ECO:0007669"/>
    <property type="project" value="UniProtKB-EC"/>
</dbReference>
<comment type="cofactor">
    <cofactor evidence="1">
        <name>Co(2+)</name>
        <dbReference type="ChEBI" id="CHEBI:48828"/>
    </cofactor>
</comment>
<keyword evidence="13" id="KW-1185">Reference proteome</keyword>
<accession>A0ABT9WZB4</accession>
<comment type="cofactor">
    <cofactor evidence="2">
        <name>Zn(2+)</name>
        <dbReference type="ChEBI" id="CHEBI:29105"/>
    </cofactor>
</comment>
<keyword evidence="5" id="KW-0479">Metal-binding</keyword>
<comment type="caution">
    <text evidence="12">The sequence shown here is derived from an EMBL/GenBank/DDBJ whole genome shotgun (WGS) entry which is preliminary data.</text>
</comment>
<evidence type="ECO:0000313" key="12">
    <source>
        <dbReference type="EMBL" id="MDQ0178458.1"/>
    </source>
</evidence>
<dbReference type="Gene3D" id="3.40.630.10">
    <property type="entry name" value="Zn peptidases"/>
    <property type="match status" value="2"/>
</dbReference>
<evidence type="ECO:0000256" key="5">
    <source>
        <dbReference type="ARBA" id="ARBA00022723"/>
    </source>
</evidence>
<evidence type="ECO:0000256" key="3">
    <source>
        <dbReference type="ARBA" id="ARBA00006247"/>
    </source>
</evidence>
<evidence type="ECO:0000256" key="1">
    <source>
        <dbReference type="ARBA" id="ARBA00001941"/>
    </source>
</evidence>
<dbReference type="InterPro" id="IPR036264">
    <property type="entry name" value="Bact_exopeptidase_dim_dom"/>
</dbReference>
<evidence type="ECO:0000256" key="8">
    <source>
        <dbReference type="ARBA" id="ARBA00022915"/>
    </source>
</evidence>
<dbReference type="Gene3D" id="3.30.70.360">
    <property type="match status" value="1"/>
</dbReference>
<keyword evidence="8" id="KW-0220">Diaminopimelate biosynthesis</keyword>
<keyword evidence="10" id="KW-0170">Cobalt</keyword>
<dbReference type="EMBL" id="JAUSTT010000046">
    <property type="protein sequence ID" value="MDQ0178458.1"/>
    <property type="molecule type" value="Genomic_DNA"/>
</dbReference>
<gene>
    <name evidence="12" type="ORF">J2S08_004365</name>
</gene>
<dbReference type="InterPro" id="IPR011650">
    <property type="entry name" value="Peptidase_M20_dimer"/>
</dbReference>
<feature type="domain" description="Peptidase M20 dimerisation" evidence="11">
    <location>
        <begin position="183"/>
        <end position="288"/>
    </location>
</feature>
<dbReference type="RefSeq" id="WP_307233303.1">
    <property type="nucleotide sequence ID" value="NZ_JAUSTT010000046.1"/>
</dbReference>
<evidence type="ECO:0000256" key="9">
    <source>
        <dbReference type="ARBA" id="ARBA00023154"/>
    </source>
</evidence>
<dbReference type="InterPro" id="IPR050072">
    <property type="entry name" value="Peptidase_M20A"/>
</dbReference>
<dbReference type="NCBIfam" id="TIGR01910">
    <property type="entry name" value="DapE-ArgE"/>
    <property type="match status" value="1"/>
</dbReference>
<dbReference type="PANTHER" id="PTHR43808:SF8">
    <property type="entry name" value="PEPTIDASE M20 DIMERISATION DOMAIN-CONTAINING PROTEIN"/>
    <property type="match status" value="1"/>
</dbReference>
<proteinExistence type="inferred from homology"/>
<dbReference type="InterPro" id="IPR010182">
    <property type="entry name" value="ArgE/DapE"/>
</dbReference>
<dbReference type="SUPFAM" id="SSF53187">
    <property type="entry name" value="Zn-dependent exopeptidases"/>
    <property type="match status" value="1"/>
</dbReference>
<evidence type="ECO:0000256" key="10">
    <source>
        <dbReference type="ARBA" id="ARBA00023285"/>
    </source>
</evidence>
<keyword evidence="9" id="KW-0457">Lysine biosynthesis</keyword>
<keyword evidence="4" id="KW-0028">Amino-acid biosynthesis</keyword>
<evidence type="ECO:0000259" key="11">
    <source>
        <dbReference type="Pfam" id="PF07687"/>
    </source>
</evidence>
<name>A0ABT9WZB4_9BACI</name>
<dbReference type="Pfam" id="PF01546">
    <property type="entry name" value="Peptidase_M20"/>
    <property type="match status" value="1"/>
</dbReference>
<dbReference type="PANTHER" id="PTHR43808">
    <property type="entry name" value="ACETYLORNITHINE DEACETYLASE"/>
    <property type="match status" value="1"/>
</dbReference>
<dbReference type="Proteomes" id="UP001223586">
    <property type="component" value="Unassembled WGS sequence"/>
</dbReference>
<dbReference type="SUPFAM" id="SSF55031">
    <property type="entry name" value="Bacterial exopeptidase dimerisation domain"/>
    <property type="match status" value="1"/>
</dbReference>
<evidence type="ECO:0000256" key="2">
    <source>
        <dbReference type="ARBA" id="ARBA00001947"/>
    </source>
</evidence>